<dbReference type="EMBL" id="PPUT01000009">
    <property type="protein sequence ID" value="RDC45438.1"/>
    <property type="molecule type" value="Genomic_DNA"/>
</dbReference>
<dbReference type="GO" id="GO:0003677">
    <property type="term" value="F:DNA binding"/>
    <property type="evidence" value="ECO:0007669"/>
    <property type="project" value="UniProtKB-KW"/>
</dbReference>
<dbReference type="PANTHER" id="PTHR44688:SF16">
    <property type="entry name" value="DNA-BINDING TRANSCRIPTIONAL ACTIVATOR DEVR_DOSR"/>
    <property type="match status" value="1"/>
</dbReference>
<accession>A0A369P3U9</accession>
<dbReference type="AlphaFoldDB" id="A0A369P3U9"/>
<evidence type="ECO:0000256" key="3">
    <source>
        <dbReference type="ARBA" id="ARBA00023163"/>
    </source>
</evidence>
<keyword evidence="1" id="KW-0805">Transcription regulation</keyword>
<evidence type="ECO:0000256" key="1">
    <source>
        <dbReference type="ARBA" id="ARBA00023015"/>
    </source>
</evidence>
<sequence>MNKLRILLLALAYACFWSLFVLFPYPANVLPESHASYVAGPVFASNLITLVTMALMGGVLVVFRDSLAERVAGSTAAIVGSGALLLACAAALVASADAGAVPRWMMAAYPAIMALYGVVIALALAAASRRLTPRDNAVVLALSLLLSFLIGEAIVALTDPLPTGDISNPLMFALSSIFLVILGHIGCDAPKAPLPSRLAPSLSGRAAVPATAILLCYLLGSGAFMSLSSVARGETWFSDGWIHCAFALVLYPAFCLFTLAAWRQRRAAFPWLGFFILCIACLYCTALLYSPLAVLCRALILSSRPMAITLLWVAVQEGMGARDLPWWLAAVAAPMLIVAVDCAIHTVGLIGLSPGQMDSVVNAVMLVTAFAMTLGMLWFVRLRPDGAEPASSECAAGAADVSEILAAMADAHGLSEREGEVLGLLYRGNTQKKIAERLFLSVSSVQTYAKSLYRKLGVHSRQELIDMVNEAANGNDRAR</sequence>
<dbReference type="SMART" id="SM00421">
    <property type="entry name" value="HTH_LUXR"/>
    <property type="match status" value="1"/>
</dbReference>
<dbReference type="PRINTS" id="PR00038">
    <property type="entry name" value="HTHLUXR"/>
</dbReference>
<comment type="caution">
    <text evidence="4">The sequence shown here is derived from an EMBL/GenBank/DDBJ whole genome shotgun (WGS) entry which is preliminary data.</text>
</comment>
<dbReference type="InterPro" id="IPR036388">
    <property type="entry name" value="WH-like_DNA-bd_sf"/>
</dbReference>
<dbReference type="GO" id="GO:0006355">
    <property type="term" value="P:regulation of DNA-templated transcription"/>
    <property type="evidence" value="ECO:0007669"/>
    <property type="project" value="InterPro"/>
</dbReference>
<dbReference type="Pfam" id="PF00196">
    <property type="entry name" value="GerE"/>
    <property type="match status" value="1"/>
</dbReference>
<dbReference type="CDD" id="cd06170">
    <property type="entry name" value="LuxR_C_like"/>
    <property type="match status" value="1"/>
</dbReference>
<protein>
    <submittedName>
        <fullName evidence="4">Uncharacterized protein</fullName>
    </submittedName>
</protein>
<dbReference type="PROSITE" id="PS50043">
    <property type="entry name" value="HTH_LUXR_2"/>
    <property type="match status" value="1"/>
</dbReference>
<keyword evidence="3" id="KW-0804">Transcription</keyword>
<evidence type="ECO:0000256" key="2">
    <source>
        <dbReference type="ARBA" id="ARBA00023125"/>
    </source>
</evidence>
<dbReference type="SUPFAM" id="SSF46894">
    <property type="entry name" value="C-terminal effector domain of the bipartite response regulators"/>
    <property type="match status" value="1"/>
</dbReference>
<keyword evidence="2" id="KW-0238">DNA-binding</keyword>
<dbReference type="PANTHER" id="PTHR44688">
    <property type="entry name" value="DNA-BINDING TRANSCRIPTIONAL ACTIVATOR DEVR_DOSR"/>
    <property type="match status" value="1"/>
</dbReference>
<evidence type="ECO:0000313" key="5">
    <source>
        <dbReference type="Proteomes" id="UP000253805"/>
    </source>
</evidence>
<evidence type="ECO:0000313" key="4">
    <source>
        <dbReference type="EMBL" id="RDC45438.1"/>
    </source>
</evidence>
<reference evidence="4 5" key="1">
    <citation type="journal article" date="2018" name="Elife">
        <title>Discovery and characterization of a prevalent human gut bacterial enzyme sufficient for the inactivation of a family of plant toxins.</title>
        <authorList>
            <person name="Koppel N."/>
            <person name="Bisanz J.E."/>
            <person name="Pandelia M.E."/>
            <person name="Turnbaugh P.J."/>
            <person name="Balskus E.P."/>
        </authorList>
    </citation>
    <scope>NUCLEOTIDE SEQUENCE [LARGE SCALE GENOMIC DNA]</scope>
    <source>
        <strain evidence="4 5">OB21 GAM 11</strain>
    </source>
</reference>
<dbReference type="RefSeq" id="WP_114539607.1">
    <property type="nucleotide sequence ID" value="NZ_DBFWAD010000082.1"/>
</dbReference>
<proteinExistence type="predicted"/>
<gene>
    <name evidence="4" type="ORF">C1850_04800</name>
</gene>
<dbReference type="InterPro" id="IPR000792">
    <property type="entry name" value="Tscrpt_reg_LuxR_C"/>
</dbReference>
<organism evidence="4 5">
    <name type="scientific">Adlercreutzia equolifaciens subsp. celatus</name>
    <dbReference type="NCBI Taxonomy" id="394340"/>
    <lineage>
        <taxon>Bacteria</taxon>
        <taxon>Bacillati</taxon>
        <taxon>Actinomycetota</taxon>
        <taxon>Coriobacteriia</taxon>
        <taxon>Eggerthellales</taxon>
        <taxon>Eggerthellaceae</taxon>
        <taxon>Adlercreutzia</taxon>
    </lineage>
</organism>
<dbReference type="Gene3D" id="1.10.10.10">
    <property type="entry name" value="Winged helix-like DNA-binding domain superfamily/Winged helix DNA-binding domain"/>
    <property type="match status" value="1"/>
</dbReference>
<name>A0A369P3U9_9ACTN</name>
<dbReference type="InterPro" id="IPR016032">
    <property type="entry name" value="Sig_transdc_resp-reg_C-effctor"/>
</dbReference>
<dbReference type="Proteomes" id="UP000253805">
    <property type="component" value="Unassembled WGS sequence"/>
</dbReference>